<dbReference type="InterPro" id="IPR005135">
    <property type="entry name" value="Endo/exonuclease/phosphatase"/>
</dbReference>
<evidence type="ECO:0000256" key="3">
    <source>
        <dbReference type="SAM" id="MobiDB-lite"/>
    </source>
</evidence>
<feature type="domain" description="Endonuclease/exonuclease/phosphatase" evidence="4">
    <location>
        <begin position="75"/>
        <end position="438"/>
    </location>
</feature>
<dbReference type="InterPro" id="IPR036691">
    <property type="entry name" value="Endo/exonu/phosph_ase_sf"/>
</dbReference>
<evidence type="ECO:0000256" key="1">
    <source>
        <dbReference type="ARBA" id="ARBA00010774"/>
    </source>
</evidence>
<evidence type="ECO:0000256" key="2">
    <source>
        <dbReference type="ARBA" id="ARBA00022801"/>
    </source>
</evidence>
<dbReference type="AlphaFoldDB" id="A0A5C3LBS8"/>
<keyword evidence="2" id="KW-0378">Hydrolase</keyword>
<dbReference type="Gene3D" id="3.60.10.10">
    <property type="entry name" value="Endonuclease/exonuclease/phosphatase"/>
    <property type="match status" value="1"/>
</dbReference>
<dbReference type="OrthoDB" id="428734at2759"/>
<dbReference type="EMBL" id="ML210146">
    <property type="protein sequence ID" value="TFK30529.1"/>
    <property type="molecule type" value="Genomic_DNA"/>
</dbReference>
<feature type="non-terminal residue" evidence="5">
    <location>
        <position position="1"/>
    </location>
</feature>
<keyword evidence="6" id="KW-1185">Reference proteome</keyword>
<name>A0A5C3LBS8_COPMA</name>
<dbReference type="GO" id="GO:0006139">
    <property type="term" value="P:nucleobase-containing compound metabolic process"/>
    <property type="evidence" value="ECO:0007669"/>
    <property type="project" value="UniProtKB-ARBA"/>
</dbReference>
<dbReference type="Proteomes" id="UP000307440">
    <property type="component" value="Unassembled WGS sequence"/>
</dbReference>
<dbReference type="PANTHER" id="PTHR12121:SF45">
    <property type="entry name" value="NOCTURNIN"/>
    <property type="match status" value="1"/>
</dbReference>
<feature type="region of interest" description="Disordered" evidence="3">
    <location>
        <begin position="297"/>
        <end position="318"/>
    </location>
</feature>
<reference evidence="5 6" key="1">
    <citation type="journal article" date="2019" name="Nat. Ecol. Evol.">
        <title>Megaphylogeny resolves global patterns of mushroom evolution.</title>
        <authorList>
            <person name="Varga T."/>
            <person name="Krizsan K."/>
            <person name="Foldi C."/>
            <person name="Dima B."/>
            <person name="Sanchez-Garcia M."/>
            <person name="Sanchez-Ramirez S."/>
            <person name="Szollosi G.J."/>
            <person name="Szarkandi J.G."/>
            <person name="Papp V."/>
            <person name="Albert L."/>
            <person name="Andreopoulos W."/>
            <person name="Angelini C."/>
            <person name="Antonin V."/>
            <person name="Barry K.W."/>
            <person name="Bougher N.L."/>
            <person name="Buchanan P."/>
            <person name="Buyck B."/>
            <person name="Bense V."/>
            <person name="Catcheside P."/>
            <person name="Chovatia M."/>
            <person name="Cooper J."/>
            <person name="Damon W."/>
            <person name="Desjardin D."/>
            <person name="Finy P."/>
            <person name="Geml J."/>
            <person name="Haridas S."/>
            <person name="Hughes K."/>
            <person name="Justo A."/>
            <person name="Karasinski D."/>
            <person name="Kautmanova I."/>
            <person name="Kiss B."/>
            <person name="Kocsube S."/>
            <person name="Kotiranta H."/>
            <person name="LaButti K.M."/>
            <person name="Lechner B.E."/>
            <person name="Liimatainen K."/>
            <person name="Lipzen A."/>
            <person name="Lukacs Z."/>
            <person name="Mihaltcheva S."/>
            <person name="Morgado L.N."/>
            <person name="Niskanen T."/>
            <person name="Noordeloos M.E."/>
            <person name="Ohm R.A."/>
            <person name="Ortiz-Santana B."/>
            <person name="Ovrebo C."/>
            <person name="Racz N."/>
            <person name="Riley R."/>
            <person name="Savchenko A."/>
            <person name="Shiryaev A."/>
            <person name="Soop K."/>
            <person name="Spirin V."/>
            <person name="Szebenyi C."/>
            <person name="Tomsovsky M."/>
            <person name="Tulloss R.E."/>
            <person name="Uehling J."/>
            <person name="Grigoriev I.V."/>
            <person name="Vagvolgyi C."/>
            <person name="Papp T."/>
            <person name="Martin F.M."/>
            <person name="Miettinen O."/>
            <person name="Hibbett D.S."/>
            <person name="Nagy L.G."/>
        </authorList>
    </citation>
    <scope>NUCLEOTIDE SEQUENCE [LARGE SCALE GENOMIC DNA]</scope>
    <source>
        <strain evidence="5 6">CBS 121175</strain>
    </source>
</reference>
<dbReference type="SUPFAM" id="SSF56219">
    <property type="entry name" value="DNase I-like"/>
    <property type="match status" value="1"/>
</dbReference>
<evidence type="ECO:0000313" key="6">
    <source>
        <dbReference type="Proteomes" id="UP000307440"/>
    </source>
</evidence>
<evidence type="ECO:0000259" key="4">
    <source>
        <dbReference type="Pfam" id="PF03372"/>
    </source>
</evidence>
<dbReference type="GO" id="GO:0004519">
    <property type="term" value="F:endonuclease activity"/>
    <property type="evidence" value="ECO:0007669"/>
    <property type="project" value="UniProtKB-KW"/>
</dbReference>
<dbReference type="PANTHER" id="PTHR12121">
    <property type="entry name" value="CARBON CATABOLITE REPRESSOR PROTEIN 4"/>
    <property type="match status" value="1"/>
</dbReference>
<proteinExistence type="inferred from homology"/>
<feature type="compositionally biased region" description="Acidic residues" evidence="3">
    <location>
        <begin position="305"/>
        <end position="316"/>
    </location>
</feature>
<comment type="similarity">
    <text evidence="1">Belongs to the CCR4/nocturin family.</text>
</comment>
<dbReference type="InterPro" id="IPR050410">
    <property type="entry name" value="CCR4/nocturin_mRNA_transcr"/>
</dbReference>
<keyword evidence="5" id="KW-0255">Endonuclease</keyword>
<protein>
    <submittedName>
        <fullName evidence="5">Endonuclease/exonuclease/phosphatase</fullName>
    </submittedName>
</protein>
<sequence length="450" mass="50762">MNTDPKPKPRTKFKTQRTPEQIAVLKEQRKLKTAAVVPEIEQQNSKPVESQLLKRPWLTIDSPPVTEHTLDIKVLTWNLLAQCLVRRELFPTSNCLKATQREPLIHQEIQRLDADILCLQEVDRMDRLGRMLEKAGYTYRFAAGPKKLHGCLVAFKTSQFSFQEEKVVHYDAEEVRTDGDDRQKLGRSFQTRNIGFVVALSSVKNPSEGIVVGTTHLFWHPRYTYERARQAGILAREATRFKKACPDRQTWPCILAGDFNFPPDDPGYALLTGSPLLREQIQQRLHPSYVVHATVDPSVTKQSTDTEEGGDGEDADPDKVITNARHAQPNDGLLSTEELVSLFAQSPQANSSYHVGLKQYSSSNSIESFGSRSQTSVDRPGYFEPIYTSYTHYWKSVLDYIFVLADVDQFEIVGLLAPLGEKDLEPGLPQKGVCGSDHLPLVAQIQFRGQ</sequence>
<accession>A0A5C3LBS8</accession>
<dbReference type="GO" id="GO:0000175">
    <property type="term" value="F:3'-5'-RNA exonuclease activity"/>
    <property type="evidence" value="ECO:0007669"/>
    <property type="project" value="TreeGrafter"/>
</dbReference>
<keyword evidence="5" id="KW-0540">Nuclease</keyword>
<keyword evidence="5" id="KW-0269">Exonuclease</keyword>
<organism evidence="5 6">
    <name type="scientific">Coprinopsis marcescibilis</name>
    <name type="common">Agaric fungus</name>
    <name type="synonym">Psathyrella marcescibilis</name>
    <dbReference type="NCBI Taxonomy" id="230819"/>
    <lineage>
        <taxon>Eukaryota</taxon>
        <taxon>Fungi</taxon>
        <taxon>Dikarya</taxon>
        <taxon>Basidiomycota</taxon>
        <taxon>Agaricomycotina</taxon>
        <taxon>Agaricomycetes</taxon>
        <taxon>Agaricomycetidae</taxon>
        <taxon>Agaricales</taxon>
        <taxon>Agaricineae</taxon>
        <taxon>Psathyrellaceae</taxon>
        <taxon>Coprinopsis</taxon>
    </lineage>
</organism>
<evidence type="ECO:0000313" key="5">
    <source>
        <dbReference type="EMBL" id="TFK30529.1"/>
    </source>
</evidence>
<gene>
    <name evidence="5" type="ORF">FA15DRAFT_662498</name>
</gene>
<dbReference type="Pfam" id="PF03372">
    <property type="entry name" value="Exo_endo_phos"/>
    <property type="match status" value="1"/>
</dbReference>